<gene>
    <name evidence="2" type="ORF">F0185_28955</name>
</gene>
<evidence type="ECO:0000313" key="3">
    <source>
        <dbReference type="Proteomes" id="UP000785613"/>
    </source>
</evidence>
<dbReference type="Proteomes" id="UP000785613">
    <property type="component" value="Unassembled WGS sequence"/>
</dbReference>
<name>A0ABX0M096_9BURK</name>
<organism evidence="2 3">
    <name type="scientific">Massilia rubra</name>
    <dbReference type="NCBI Taxonomy" id="2607910"/>
    <lineage>
        <taxon>Bacteria</taxon>
        <taxon>Pseudomonadati</taxon>
        <taxon>Pseudomonadota</taxon>
        <taxon>Betaproteobacteria</taxon>
        <taxon>Burkholderiales</taxon>
        <taxon>Oxalobacteraceae</taxon>
        <taxon>Telluria group</taxon>
        <taxon>Massilia</taxon>
    </lineage>
</organism>
<reference evidence="2 3" key="1">
    <citation type="submission" date="2019-09" db="EMBL/GenBank/DDBJ databases">
        <title>Taxonomy of Antarctic Massilia spp.: description of Massilia rubra sp. nov., Massilia aquatica sp. nov., Massilia mucilaginosa sp. nov., Massilia frigida sp. nov. isolated from streams, lakes and regoliths.</title>
        <authorList>
            <person name="Holochova P."/>
            <person name="Sedlacek I."/>
            <person name="Kralova S."/>
            <person name="Maslanova I."/>
            <person name="Busse H.-J."/>
            <person name="Stankova E."/>
            <person name="Vrbovska V."/>
            <person name="Kovarovic V."/>
            <person name="Bartak M."/>
            <person name="Svec P."/>
            <person name="Pantucek R."/>
        </authorList>
    </citation>
    <scope>NUCLEOTIDE SEQUENCE [LARGE SCALE GENOMIC DNA]</scope>
    <source>
        <strain evidence="2 3">CCM 8692</strain>
    </source>
</reference>
<proteinExistence type="predicted"/>
<accession>A0ABX0M096</accession>
<dbReference type="RefSeq" id="WP_167231027.1">
    <property type="nucleotide sequence ID" value="NZ_VUYU01000031.1"/>
</dbReference>
<keyword evidence="3" id="KW-1185">Reference proteome</keyword>
<dbReference type="InterPro" id="IPR056085">
    <property type="entry name" value="DUF7668"/>
</dbReference>
<protein>
    <recommendedName>
        <fullName evidence="1">DUF7668 domain-containing protein</fullName>
    </recommendedName>
</protein>
<sequence>MPDEIAAVKDDNQRPIPSAWRPVILNIVDAFVRHDYQLAAGVPGVAPVPANTAMQIEGYIERYGETLVPLPDDTWNTSVCMWTGHHWDVLVDLWTVGEGGSDLVLGLAVIDSGDDYVVDIQMVYVP</sequence>
<comment type="caution">
    <text evidence="2">The sequence shown here is derived from an EMBL/GenBank/DDBJ whole genome shotgun (WGS) entry which is preliminary data.</text>
</comment>
<evidence type="ECO:0000259" key="1">
    <source>
        <dbReference type="Pfam" id="PF24705"/>
    </source>
</evidence>
<dbReference type="EMBL" id="VUYU01000031">
    <property type="protein sequence ID" value="NHZ37597.1"/>
    <property type="molecule type" value="Genomic_DNA"/>
</dbReference>
<evidence type="ECO:0000313" key="2">
    <source>
        <dbReference type="EMBL" id="NHZ37597.1"/>
    </source>
</evidence>
<dbReference type="Pfam" id="PF24705">
    <property type="entry name" value="DUF7668"/>
    <property type="match status" value="1"/>
</dbReference>
<feature type="domain" description="DUF7668" evidence="1">
    <location>
        <begin position="28"/>
        <end position="126"/>
    </location>
</feature>